<dbReference type="PROSITE" id="PS50082">
    <property type="entry name" value="WD_REPEATS_2"/>
    <property type="match status" value="6"/>
</dbReference>
<evidence type="ECO:0000259" key="4">
    <source>
        <dbReference type="Pfam" id="PF24883"/>
    </source>
</evidence>
<feature type="repeat" description="WD" evidence="3">
    <location>
        <begin position="670"/>
        <end position="711"/>
    </location>
</feature>
<dbReference type="SUPFAM" id="SSF52540">
    <property type="entry name" value="P-loop containing nucleoside triphosphate hydrolases"/>
    <property type="match status" value="1"/>
</dbReference>
<keyword evidence="6" id="KW-1185">Reference proteome</keyword>
<dbReference type="InterPro" id="IPR011047">
    <property type="entry name" value="Quinoprotein_ADH-like_sf"/>
</dbReference>
<gene>
    <name evidence="5" type="ORF">PILCRDRAFT_15369</name>
</gene>
<dbReference type="EMBL" id="KN833087">
    <property type="protein sequence ID" value="KIM73271.1"/>
    <property type="molecule type" value="Genomic_DNA"/>
</dbReference>
<dbReference type="CDD" id="cd00200">
    <property type="entry name" value="WD40"/>
    <property type="match status" value="1"/>
</dbReference>
<dbReference type="PROSITE" id="PS00678">
    <property type="entry name" value="WD_REPEATS_1"/>
    <property type="match status" value="2"/>
</dbReference>
<keyword evidence="1 3" id="KW-0853">WD repeat</keyword>
<dbReference type="Gene3D" id="3.40.50.300">
    <property type="entry name" value="P-loop containing nucleotide triphosphate hydrolases"/>
    <property type="match status" value="1"/>
</dbReference>
<dbReference type="Proteomes" id="UP000054166">
    <property type="component" value="Unassembled WGS sequence"/>
</dbReference>
<dbReference type="InParanoid" id="A0A0C3EZY2"/>
<dbReference type="Pfam" id="PF24883">
    <property type="entry name" value="NPHP3_N"/>
    <property type="match status" value="1"/>
</dbReference>
<dbReference type="InterPro" id="IPR015943">
    <property type="entry name" value="WD40/YVTN_repeat-like_dom_sf"/>
</dbReference>
<name>A0A0C3EZY2_PILCF</name>
<dbReference type="OrthoDB" id="538223at2759"/>
<feature type="repeat" description="WD" evidence="3">
    <location>
        <begin position="713"/>
        <end position="754"/>
    </location>
</feature>
<reference evidence="6" key="2">
    <citation type="submission" date="2015-01" db="EMBL/GenBank/DDBJ databases">
        <title>Evolutionary Origins and Diversification of the Mycorrhizal Mutualists.</title>
        <authorList>
            <consortium name="DOE Joint Genome Institute"/>
            <consortium name="Mycorrhizal Genomics Consortium"/>
            <person name="Kohler A."/>
            <person name="Kuo A."/>
            <person name="Nagy L.G."/>
            <person name="Floudas D."/>
            <person name="Copeland A."/>
            <person name="Barry K.W."/>
            <person name="Cichocki N."/>
            <person name="Veneault-Fourrey C."/>
            <person name="LaButti K."/>
            <person name="Lindquist E.A."/>
            <person name="Lipzen A."/>
            <person name="Lundell T."/>
            <person name="Morin E."/>
            <person name="Murat C."/>
            <person name="Riley R."/>
            <person name="Ohm R."/>
            <person name="Sun H."/>
            <person name="Tunlid A."/>
            <person name="Henrissat B."/>
            <person name="Grigoriev I.V."/>
            <person name="Hibbett D.S."/>
            <person name="Martin F."/>
        </authorList>
    </citation>
    <scope>NUCLEOTIDE SEQUENCE [LARGE SCALE GENOMIC DNA]</scope>
    <source>
        <strain evidence="6">F 1598</strain>
    </source>
</reference>
<evidence type="ECO:0000256" key="1">
    <source>
        <dbReference type="ARBA" id="ARBA00022574"/>
    </source>
</evidence>
<dbReference type="HOGENOM" id="CLU_000288_6_3_1"/>
<organism evidence="5 6">
    <name type="scientific">Piloderma croceum (strain F 1598)</name>
    <dbReference type="NCBI Taxonomy" id="765440"/>
    <lineage>
        <taxon>Eukaryota</taxon>
        <taxon>Fungi</taxon>
        <taxon>Dikarya</taxon>
        <taxon>Basidiomycota</taxon>
        <taxon>Agaricomycotina</taxon>
        <taxon>Agaricomycetes</taxon>
        <taxon>Agaricomycetidae</taxon>
        <taxon>Atheliales</taxon>
        <taxon>Atheliaceae</taxon>
        <taxon>Piloderma</taxon>
    </lineage>
</organism>
<dbReference type="InterPro" id="IPR056884">
    <property type="entry name" value="NPHP3-like_N"/>
</dbReference>
<accession>A0A0C3EZY2</accession>
<dbReference type="InterPro" id="IPR020472">
    <property type="entry name" value="WD40_PAC1"/>
</dbReference>
<dbReference type="InterPro" id="IPR019775">
    <property type="entry name" value="WD40_repeat_CS"/>
</dbReference>
<evidence type="ECO:0000313" key="6">
    <source>
        <dbReference type="Proteomes" id="UP000054166"/>
    </source>
</evidence>
<sequence>MDASRRTECLPNTRTDILKFVVDWANDTRSAQNMLWIHGLAGSGKSALSTTIANIFRDSGRLGAFLFFDRDVTERSNPTMVIRTLVHQLGTSDPRIGATIRAAIERNPNIVISPLSRQFQKLVIEPVSEAEFIASTIVIVLDAIDECGGREALLSVLAQDLANFPLVIRTIITSRAEIDIRNAFESQHHILTYEIDITSPRNSGDISSYFRHRLTLIRAKRRHLPLNTDWPGNEVLHQLVQRASGLFVWASTASNFIDGHDPRKRLNIILSGDAASGAEAALDALYKTALESVGCWDDEDFVTDFQDILGTILLARVPLSSSAIDMLLSPPVDRPCMNTISLLGCLLQQSPTVRVLHPSFADFLTTKRRCGRDIWFLNQFKYHRSLAYQCIVRMDAVLRQNMCNMTLSPGGFTPKSLPEDISYACIFWIDHICAIQEDIIHIVNHLREFLFRHLLHWFEAMSILGRSRDTISCLNHLLDWISLVALVRDACRFAQLFVQLIEAHPLLVYMSALPFTPTNTTLYQMYHHLDMHPSISGGFRLTWSPLSLVLMGHTDDVISVAVSADNTRIFSASADGIIKVWNSITGANVEEIQLGHKVSSVAFSPDGHRIVSGSFDGTVRVWDALSGPRVLEMLGETVDLSPDGCRILSGSAGSSWAWDANTGVESMTTIQIYTGSATCVVFSPDGKKFASGSQDGTVRIWDAETNTAISPALQEHSCIVRSVKFSPDGKMLVSGSMDRTIRVWDAETSLQMSVLGGHQTYVNSVAFSPDGQRIISGSDDGTIRVWDVTTSTQLSELQGHEHGVQSVACSPDGRQIISGGAYGAVRIWDATSGTDGILPAQQCRNERVICIAFSPDGCRIVSCSFNSVIVWDVISGTALFQPLHRHSGWLRSVAFSRDGSSIMIKSFDETILYDTASGCRIYPRQLVNEYDNRFSHVIKINDDGWIVDLVTGRFFCRLPPMVTYSCYAVHETSVALWMKSGRLLVIRFPPGPALFASSDTRANIDGKE</sequence>
<dbReference type="Gene3D" id="2.130.10.10">
    <property type="entry name" value="YVTN repeat-like/Quinoprotein amine dehydrogenase"/>
    <property type="match status" value="3"/>
</dbReference>
<dbReference type="PANTHER" id="PTHR19848:SF8">
    <property type="entry name" value="F-BOX AND WD REPEAT DOMAIN CONTAINING 7"/>
    <property type="match status" value="1"/>
</dbReference>
<dbReference type="AlphaFoldDB" id="A0A0C3EZY2"/>
<dbReference type="STRING" id="765440.A0A0C3EZY2"/>
<feature type="domain" description="Nephrocystin 3-like N-terminal" evidence="4">
    <location>
        <begin position="23"/>
        <end position="175"/>
    </location>
</feature>
<dbReference type="PRINTS" id="PR00320">
    <property type="entry name" value="GPROTEINBRPT"/>
</dbReference>
<dbReference type="InterPro" id="IPR027417">
    <property type="entry name" value="P-loop_NTPase"/>
</dbReference>
<feature type="repeat" description="WD" evidence="3">
    <location>
        <begin position="797"/>
        <end position="833"/>
    </location>
</feature>
<dbReference type="PROSITE" id="PS50294">
    <property type="entry name" value="WD_REPEATS_REGION"/>
    <property type="match status" value="6"/>
</dbReference>
<feature type="repeat" description="WD" evidence="3">
    <location>
        <begin position="550"/>
        <end position="591"/>
    </location>
</feature>
<keyword evidence="2" id="KW-0677">Repeat</keyword>
<reference evidence="5 6" key="1">
    <citation type="submission" date="2014-04" db="EMBL/GenBank/DDBJ databases">
        <authorList>
            <consortium name="DOE Joint Genome Institute"/>
            <person name="Kuo A."/>
            <person name="Tarkka M."/>
            <person name="Buscot F."/>
            <person name="Kohler A."/>
            <person name="Nagy L.G."/>
            <person name="Floudas D."/>
            <person name="Copeland A."/>
            <person name="Barry K.W."/>
            <person name="Cichocki N."/>
            <person name="Veneault-Fourrey C."/>
            <person name="LaButti K."/>
            <person name="Lindquist E.A."/>
            <person name="Lipzen A."/>
            <person name="Lundell T."/>
            <person name="Morin E."/>
            <person name="Murat C."/>
            <person name="Sun H."/>
            <person name="Tunlid A."/>
            <person name="Henrissat B."/>
            <person name="Grigoriev I.V."/>
            <person name="Hibbett D.S."/>
            <person name="Martin F."/>
            <person name="Nordberg H.P."/>
            <person name="Cantor M.N."/>
            <person name="Hua S.X."/>
        </authorList>
    </citation>
    <scope>NUCLEOTIDE SEQUENCE [LARGE SCALE GENOMIC DNA]</scope>
    <source>
        <strain evidence="5 6">F 1598</strain>
    </source>
</reference>
<feature type="repeat" description="WD" evidence="3">
    <location>
        <begin position="755"/>
        <end position="796"/>
    </location>
</feature>
<dbReference type="PANTHER" id="PTHR19848">
    <property type="entry name" value="WD40 REPEAT PROTEIN"/>
    <property type="match status" value="1"/>
</dbReference>
<proteinExistence type="predicted"/>
<protein>
    <recommendedName>
        <fullName evidence="4">Nephrocystin 3-like N-terminal domain-containing protein</fullName>
    </recommendedName>
</protein>
<feature type="repeat" description="WD" evidence="3">
    <location>
        <begin position="598"/>
        <end position="632"/>
    </location>
</feature>
<evidence type="ECO:0000256" key="2">
    <source>
        <dbReference type="ARBA" id="ARBA00022737"/>
    </source>
</evidence>
<evidence type="ECO:0000313" key="5">
    <source>
        <dbReference type="EMBL" id="KIM73271.1"/>
    </source>
</evidence>
<dbReference type="InterPro" id="IPR001680">
    <property type="entry name" value="WD40_rpt"/>
</dbReference>
<dbReference type="SUPFAM" id="SSF50998">
    <property type="entry name" value="Quinoprotein alcohol dehydrogenase-like"/>
    <property type="match status" value="2"/>
</dbReference>
<dbReference type="SMART" id="SM00320">
    <property type="entry name" value="WD40"/>
    <property type="match status" value="8"/>
</dbReference>
<evidence type="ECO:0000256" key="3">
    <source>
        <dbReference type="PROSITE-ProRule" id="PRU00221"/>
    </source>
</evidence>
<dbReference type="Pfam" id="PF00400">
    <property type="entry name" value="WD40"/>
    <property type="match status" value="7"/>
</dbReference>